<evidence type="ECO:0000256" key="2">
    <source>
        <dbReference type="ARBA" id="ARBA00022729"/>
    </source>
</evidence>
<evidence type="ECO:0000256" key="6">
    <source>
        <dbReference type="SAM" id="MobiDB-lite"/>
    </source>
</evidence>
<gene>
    <name evidence="9" type="ORF">GCM10007418_30300</name>
</gene>
<feature type="domain" description="Thioredoxin" evidence="8">
    <location>
        <begin position="56"/>
        <end position="240"/>
    </location>
</feature>
<keyword evidence="7" id="KW-1133">Transmembrane helix</keyword>
<evidence type="ECO:0000256" key="5">
    <source>
        <dbReference type="ARBA" id="ARBA00023284"/>
    </source>
</evidence>
<dbReference type="Proteomes" id="UP000638188">
    <property type="component" value="Unassembled WGS sequence"/>
</dbReference>
<keyword evidence="4" id="KW-1015">Disulfide bond</keyword>
<evidence type="ECO:0000313" key="9">
    <source>
        <dbReference type="EMBL" id="GGD09183.1"/>
    </source>
</evidence>
<dbReference type="EMBL" id="BMFF01000007">
    <property type="protein sequence ID" value="GGD09183.1"/>
    <property type="molecule type" value="Genomic_DNA"/>
</dbReference>
<dbReference type="RefSeq" id="WP_150278888.1">
    <property type="nucleotide sequence ID" value="NZ_BMFF01000007.1"/>
</dbReference>
<keyword evidence="7" id="KW-0812">Transmembrane</keyword>
<sequence>MGESKRRQATGEPSPQRRKQKGRNGLVWGGAVLAVAAALAATFYLATPGTGPIALPSVPADQPAFPAEVDRFGVQLGDPEAPVVVREFADYQCPACARFSGVIDQLKSDYIDSGKVRLVFFEMPLAQHSNAMPAAIAARCAGEQDAYWGMHDALFTNQAAWSTSNDPLALFAGYAGELGLHEGRFERCISTEQTRSAVEDSLAVAKQLRVASTPTVIVDNIPLTRSNWEQLSGVIEQQLDRD</sequence>
<dbReference type="Pfam" id="PF13462">
    <property type="entry name" value="Thioredoxin_4"/>
    <property type="match status" value="1"/>
</dbReference>
<accession>A0ABQ1Q0D2</accession>
<keyword evidence="2" id="KW-0732">Signal</keyword>
<dbReference type="SUPFAM" id="SSF52833">
    <property type="entry name" value="Thioredoxin-like"/>
    <property type="match status" value="1"/>
</dbReference>
<proteinExistence type="inferred from homology"/>
<evidence type="ECO:0000259" key="8">
    <source>
        <dbReference type="PROSITE" id="PS51352"/>
    </source>
</evidence>
<evidence type="ECO:0000256" key="7">
    <source>
        <dbReference type="SAM" id="Phobius"/>
    </source>
</evidence>
<organism evidence="9 10">
    <name type="scientific">Halopseudomonas salina</name>
    <dbReference type="NCBI Taxonomy" id="1323744"/>
    <lineage>
        <taxon>Bacteria</taxon>
        <taxon>Pseudomonadati</taxon>
        <taxon>Pseudomonadota</taxon>
        <taxon>Gammaproteobacteria</taxon>
        <taxon>Pseudomonadales</taxon>
        <taxon>Pseudomonadaceae</taxon>
        <taxon>Halopseudomonas</taxon>
    </lineage>
</organism>
<name>A0ABQ1Q0D2_9GAMM</name>
<dbReference type="InterPro" id="IPR036249">
    <property type="entry name" value="Thioredoxin-like_sf"/>
</dbReference>
<protein>
    <recommendedName>
        <fullName evidence="8">Thioredoxin domain-containing protein</fullName>
    </recommendedName>
</protein>
<dbReference type="Gene3D" id="3.40.30.10">
    <property type="entry name" value="Glutaredoxin"/>
    <property type="match status" value="1"/>
</dbReference>
<keyword evidence="10" id="KW-1185">Reference proteome</keyword>
<dbReference type="PANTHER" id="PTHR13887">
    <property type="entry name" value="GLUTATHIONE S-TRANSFERASE KAPPA"/>
    <property type="match status" value="1"/>
</dbReference>
<feature type="transmembrane region" description="Helical" evidence="7">
    <location>
        <begin position="26"/>
        <end position="46"/>
    </location>
</feature>
<evidence type="ECO:0000256" key="1">
    <source>
        <dbReference type="ARBA" id="ARBA00005791"/>
    </source>
</evidence>
<dbReference type="PANTHER" id="PTHR13887:SF14">
    <property type="entry name" value="DISULFIDE BOND FORMATION PROTEIN D"/>
    <property type="match status" value="1"/>
</dbReference>
<keyword evidence="3" id="KW-0560">Oxidoreductase</keyword>
<reference evidence="10" key="1">
    <citation type="journal article" date="2019" name="Int. J. Syst. Evol. Microbiol.">
        <title>The Global Catalogue of Microorganisms (GCM) 10K type strain sequencing project: providing services to taxonomists for standard genome sequencing and annotation.</title>
        <authorList>
            <consortium name="The Broad Institute Genomics Platform"/>
            <consortium name="The Broad Institute Genome Sequencing Center for Infectious Disease"/>
            <person name="Wu L."/>
            <person name="Ma J."/>
        </authorList>
    </citation>
    <scope>NUCLEOTIDE SEQUENCE [LARGE SCALE GENOMIC DNA]</scope>
    <source>
        <strain evidence="10">CGMCC 1.12482</strain>
    </source>
</reference>
<feature type="region of interest" description="Disordered" evidence="6">
    <location>
        <begin position="1"/>
        <end position="22"/>
    </location>
</feature>
<comment type="caution">
    <text evidence="9">The sequence shown here is derived from an EMBL/GenBank/DDBJ whole genome shotgun (WGS) entry which is preliminary data.</text>
</comment>
<comment type="similarity">
    <text evidence="1">Belongs to the thioredoxin family. DsbA subfamily.</text>
</comment>
<evidence type="ECO:0000313" key="10">
    <source>
        <dbReference type="Proteomes" id="UP000638188"/>
    </source>
</evidence>
<keyword evidence="5" id="KW-0676">Redox-active center</keyword>
<dbReference type="InterPro" id="IPR012336">
    <property type="entry name" value="Thioredoxin-like_fold"/>
</dbReference>
<evidence type="ECO:0000256" key="3">
    <source>
        <dbReference type="ARBA" id="ARBA00023002"/>
    </source>
</evidence>
<dbReference type="InterPro" id="IPR013766">
    <property type="entry name" value="Thioredoxin_domain"/>
</dbReference>
<keyword evidence="7" id="KW-0472">Membrane</keyword>
<evidence type="ECO:0000256" key="4">
    <source>
        <dbReference type="ARBA" id="ARBA00023157"/>
    </source>
</evidence>
<dbReference type="PROSITE" id="PS51352">
    <property type="entry name" value="THIOREDOXIN_2"/>
    <property type="match status" value="1"/>
</dbReference>